<dbReference type="Proteomes" id="UP000018072">
    <property type="component" value="Unassembled WGS sequence"/>
</dbReference>
<dbReference type="RefSeq" id="WP_022430634.1">
    <property type="nucleotide sequence ID" value="NZ_FR899277.1"/>
</dbReference>
<evidence type="ECO:0000256" key="1">
    <source>
        <dbReference type="ARBA" id="ARBA00034120"/>
    </source>
</evidence>
<name>R7H145_9BACT</name>
<dbReference type="InterPro" id="IPR051083">
    <property type="entry name" value="GrpII_Intron_Splice-Mob/Def"/>
</dbReference>
<comment type="similarity">
    <text evidence="1">Belongs to the bacterial reverse transcriptase family.</text>
</comment>
<dbReference type="SUPFAM" id="SSF56672">
    <property type="entry name" value="DNA/RNA polymerases"/>
    <property type="match status" value="1"/>
</dbReference>
<dbReference type="PROSITE" id="PS50878">
    <property type="entry name" value="RT_POL"/>
    <property type="match status" value="1"/>
</dbReference>
<feature type="domain" description="Reverse transcriptase" evidence="2">
    <location>
        <begin position="46"/>
        <end position="267"/>
    </location>
</feature>
<dbReference type="InterPro" id="IPR043502">
    <property type="entry name" value="DNA/RNA_pol_sf"/>
</dbReference>
<reference evidence="3" key="1">
    <citation type="submission" date="2012-11" db="EMBL/GenBank/DDBJ databases">
        <title>Dependencies among metagenomic species, viruses, plasmids and units of genetic variation.</title>
        <authorList>
            <person name="Nielsen H.B."/>
            <person name="Almeida M."/>
            <person name="Juncker A.S."/>
            <person name="Rasmussen S."/>
            <person name="Li J."/>
            <person name="Sunagawa S."/>
            <person name="Plichta D."/>
            <person name="Gautier L."/>
            <person name="Le Chatelier E."/>
            <person name="Peletier E."/>
            <person name="Bonde I."/>
            <person name="Nielsen T."/>
            <person name="Manichanh C."/>
            <person name="Arumugam M."/>
            <person name="Batto J."/>
            <person name="Santos M.B.Q.D."/>
            <person name="Blom N."/>
            <person name="Borruel N."/>
            <person name="Burgdorf K.S."/>
            <person name="Boumezbeur F."/>
            <person name="Casellas F."/>
            <person name="Dore J."/>
            <person name="Guarner F."/>
            <person name="Hansen T."/>
            <person name="Hildebrand F."/>
            <person name="Kaas R.S."/>
            <person name="Kennedy S."/>
            <person name="Kristiansen K."/>
            <person name="Kultima J.R."/>
            <person name="Leonard P."/>
            <person name="Levenez F."/>
            <person name="Lund O."/>
            <person name="Moumen B."/>
            <person name="Le Paslier D."/>
            <person name="Pons N."/>
            <person name="Pedersen O."/>
            <person name="Prifti E."/>
            <person name="Qin J."/>
            <person name="Raes J."/>
            <person name="Tap J."/>
            <person name="Tims S."/>
            <person name="Ussery D.W."/>
            <person name="Yamada T."/>
            <person name="MetaHit consortium"/>
            <person name="Renault P."/>
            <person name="Sicheritz-Ponten T."/>
            <person name="Bork P."/>
            <person name="Wang J."/>
            <person name="Brunak S."/>
            <person name="Ehrlich S.D."/>
        </authorList>
    </citation>
    <scope>NUCLEOTIDE SEQUENCE [LARGE SCALE GENOMIC DNA]</scope>
</reference>
<dbReference type="InterPro" id="IPR000477">
    <property type="entry name" value="RT_dom"/>
</dbReference>
<dbReference type="Pfam" id="PF00078">
    <property type="entry name" value="RVT_1"/>
    <property type="match status" value="1"/>
</dbReference>
<dbReference type="AlphaFoldDB" id="R7H145"/>
<dbReference type="CDD" id="cd01651">
    <property type="entry name" value="RT_G2_intron"/>
    <property type="match status" value="1"/>
</dbReference>
<accession>R7H145</accession>
<gene>
    <name evidence="3" type="ORF">BN741_01483</name>
</gene>
<proteinExistence type="inferred from homology"/>
<organism evidence="3">
    <name type="scientific">Leyella stercorea CAG:629</name>
    <dbReference type="NCBI Taxonomy" id="1263103"/>
    <lineage>
        <taxon>Bacteria</taxon>
        <taxon>Pseudomonadati</taxon>
        <taxon>Bacteroidota</taxon>
        <taxon>Bacteroidia</taxon>
        <taxon>Bacteroidales</taxon>
        <taxon>Prevotellaceae</taxon>
        <taxon>Leyella</taxon>
    </lineage>
</organism>
<dbReference type="EMBL" id="CBIT010000163">
    <property type="protein sequence ID" value="CDE33085.1"/>
    <property type="molecule type" value="Genomic_DNA"/>
</dbReference>
<evidence type="ECO:0000259" key="2">
    <source>
        <dbReference type="PROSITE" id="PS50878"/>
    </source>
</evidence>
<evidence type="ECO:0000313" key="3">
    <source>
        <dbReference type="EMBL" id="CDE33085.1"/>
    </source>
</evidence>
<protein>
    <recommendedName>
        <fullName evidence="2">Reverse transcriptase domain-containing protein</fullName>
    </recommendedName>
</protein>
<comment type="caution">
    <text evidence="3">The sequence shown here is derived from an EMBL/GenBank/DDBJ whole genome shotgun (WGS) entry which is preliminary data.</text>
</comment>
<sequence>MKRKGYLFEQICSMPNLLLAAHNAGQGKRQRDEVVEFEKNLAQNLQVLQTELKTRTYTTSAYEIFIKYEPKKREIYKLPYRDRVVQWAILQILEPLWTPTFTNDTYACIRGRGIHSLLHRLRADLRKDPDGTRYCLKIDVRKFYPSINHDTLKMVVRKKIKDPSVLWLLDDIIESADGVPIGNYISQYFANLYLSELDHLVKEFVGVRYYYRYADDIVVLSDSKQFLNSVLVYFNDYLNNDRQLTLKGNYQIFPVESRGIDFIGYVTYHDHCLARKRNKKALCREVARLRKRGMANDQIRLKVASRLGFMVHCDSKHLIKTLGMKKFSDIKPKQGKLTGGKYHIDTILNREIHLTGYDISKSKYDGEMLTIQYEIYEQLEDNSGKIVDDDGNPVMGWVKHITFTGSKALMRQFDGVELTEPVAAKIIKQPIGSDGKRCFYSIVDPDQ</sequence>
<dbReference type="PANTHER" id="PTHR34047">
    <property type="entry name" value="NUCLEAR INTRON MATURASE 1, MITOCHONDRIAL-RELATED"/>
    <property type="match status" value="1"/>
</dbReference>
<dbReference type="PANTHER" id="PTHR34047:SF8">
    <property type="entry name" value="PROTEIN YKFC"/>
    <property type="match status" value="1"/>
</dbReference>
<dbReference type="STRING" id="1263103.BN741_01483"/>